<organism evidence="2 3">
    <name type="scientific">Chryseobacterium luquanense</name>
    <dbReference type="NCBI Taxonomy" id="2983766"/>
    <lineage>
        <taxon>Bacteria</taxon>
        <taxon>Pseudomonadati</taxon>
        <taxon>Bacteroidota</taxon>
        <taxon>Flavobacteriia</taxon>
        <taxon>Flavobacteriales</taxon>
        <taxon>Weeksellaceae</taxon>
        <taxon>Chryseobacterium group</taxon>
        <taxon>Chryseobacterium</taxon>
    </lineage>
</organism>
<keyword evidence="2" id="KW-0808">Transferase</keyword>
<keyword evidence="2" id="KW-0012">Acyltransferase</keyword>
<gene>
    <name evidence="2" type="ORF">OEA66_14765</name>
</gene>
<name>A0ABT3Y629_9FLAO</name>
<accession>A0ABT3Y629</accession>
<dbReference type="Pfam" id="PF00583">
    <property type="entry name" value="Acetyltransf_1"/>
    <property type="match status" value="1"/>
</dbReference>
<dbReference type="InterPro" id="IPR000182">
    <property type="entry name" value="GNAT_dom"/>
</dbReference>
<evidence type="ECO:0000313" key="3">
    <source>
        <dbReference type="Proteomes" id="UP001070176"/>
    </source>
</evidence>
<dbReference type="Gene3D" id="3.40.630.30">
    <property type="match status" value="1"/>
</dbReference>
<sequence>MNIRKANKTDIPFIVNAIVEIENFSDTNTFNNLFGTNIETTKSYLETFLNDDENLNTEFSLNTYSIVEFDGERAACCSIFLTNSDYYQNKSELFPIHLKKEHLNIFIENAKSLPETKKISTNKYFLEYLYVDKDFRSKGISKPLIEHLVNQTDRMYLIPLVNNTFAIEYYKRLGFSEDENVGIFPIDREENPIYPYSHKIMLYRDNKKTD</sequence>
<dbReference type="RefSeq" id="WP_267282110.1">
    <property type="nucleotide sequence ID" value="NZ_JAOVZV010000016.1"/>
</dbReference>
<protein>
    <submittedName>
        <fullName evidence="2">GNAT family N-acetyltransferase</fullName>
        <ecNumber evidence="2">2.3.1.-</ecNumber>
    </submittedName>
</protein>
<reference evidence="2" key="1">
    <citation type="submission" date="2022-10" db="EMBL/GenBank/DDBJ databases">
        <title>Chryseobacterium sp. nov., a novel bacterial species.</title>
        <authorList>
            <person name="Cao Y."/>
        </authorList>
    </citation>
    <scope>NUCLEOTIDE SEQUENCE</scope>
    <source>
        <strain evidence="2">KC 927</strain>
    </source>
</reference>
<evidence type="ECO:0000259" key="1">
    <source>
        <dbReference type="PROSITE" id="PS51186"/>
    </source>
</evidence>
<dbReference type="SUPFAM" id="SSF55729">
    <property type="entry name" value="Acyl-CoA N-acyltransferases (Nat)"/>
    <property type="match status" value="1"/>
</dbReference>
<proteinExistence type="predicted"/>
<dbReference type="EMBL" id="JAOVZV010000016">
    <property type="protein sequence ID" value="MCX8533615.1"/>
    <property type="molecule type" value="Genomic_DNA"/>
</dbReference>
<keyword evidence="3" id="KW-1185">Reference proteome</keyword>
<dbReference type="EC" id="2.3.1.-" evidence="2"/>
<feature type="domain" description="N-acetyltransferase" evidence="1">
    <location>
        <begin position="1"/>
        <end position="203"/>
    </location>
</feature>
<dbReference type="GO" id="GO:0016746">
    <property type="term" value="F:acyltransferase activity"/>
    <property type="evidence" value="ECO:0007669"/>
    <property type="project" value="UniProtKB-KW"/>
</dbReference>
<comment type="caution">
    <text evidence="2">The sequence shown here is derived from an EMBL/GenBank/DDBJ whole genome shotgun (WGS) entry which is preliminary data.</text>
</comment>
<dbReference type="PROSITE" id="PS51186">
    <property type="entry name" value="GNAT"/>
    <property type="match status" value="1"/>
</dbReference>
<dbReference type="Proteomes" id="UP001070176">
    <property type="component" value="Unassembled WGS sequence"/>
</dbReference>
<dbReference type="InterPro" id="IPR016181">
    <property type="entry name" value="Acyl_CoA_acyltransferase"/>
</dbReference>
<evidence type="ECO:0000313" key="2">
    <source>
        <dbReference type="EMBL" id="MCX8533615.1"/>
    </source>
</evidence>